<dbReference type="EMBL" id="CP097510">
    <property type="protein sequence ID" value="URE32321.1"/>
    <property type="molecule type" value="Genomic_DNA"/>
</dbReference>
<organism evidence="9 10">
    <name type="scientific">Musa troglodytarum</name>
    <name type="common">fe'i banana</name>
    <dbReference type="NCBI Taxonomy" id="320322"/>
    <lineage>
        <taxon>Eukaryota</taxon>
        <taxon>Viridiplantae</taxon>
        <taxon>Streptophyta</taxon>
        <taxon>Embryophyta</taxon>
        <taxon>Tracheophyta</taxon>
        <taxon>Spermatophyta</taxon>
        <taxon>Magnoliopsida</taxon>
        <taxon>Liliopsida</taxon>
        <taxon>Zingiberales</taxon>
        <taxon>Musaceae</taxon>
        <taxon>Musa</taxon>
    </lineage>
</organism>
<keyword evidence="10" id="KW-1185">Reference proteome</keyword>
<dbReference type="PANTHER" id="PTHR31413">
    <property type="entry name" value="AFP HOMOLOG 2"/>
    <property type="match status" value="1"/>
</dbReference>
<evidence type="ECO:0000256" key="3">
    <source>
        <dbReference type="ARBA" id="ARBA00023242"/>
    </source>
</evidence>
<sequence length="339" mass="36154">MEERLSVRAEGYQKDFLRRFGAGGGGQGEGTEGGGSGEIELSLGLSLGGRFGVEPKEKRLVRSSSISTLPVERDPAMVPPLARTCSLQAEAQAEHQKRKELQSLKRLEAKRRRSEKLGFKSRIADRKGDIFDEETAGSRTRVAPHGLPAWIAGAGRAAAQPTEASRRFGLVSQGSIGSQGSSCSSVSDVESQPKQGSRNSPQVGSPMTAMLSPEQGSYKAVSDHATPAVVGKHVAGVTGEVGQSRKAAEGALDDRVREKAGRKNMVERMPCVSTRGDGPNGRRIEGLLYKYRKGEEVKIVCVCHGSFFTPAEFVKHAGGGEVAHPLRHIVVDALPSAFL</sequence>
<feature type="domain" description="Ethylene-responsive binding factor-associated repression" evidence="7">
    <location>
        <begin position="36"/>
        <end position="67"/>
    </location>
</feature>
<dbReference type="InterPro" id="IPR032308">
    <property type="entry name" value="TDBD"/>
</dbReference>
<feature type="coiled-coil region" evidence="5">
    <location>
        <begin position="90"/>
        <end position="117"/>
    </location>
</feature>
<comment type="function">
    <text evidence="4">Acts as a negative regulator of abscisic acid (ABA) response.</text>
</comment>
<proteinExistence type="inferred from homology"/>
<dbReference type="InterPro" id="IPR031307">
    <property type="entry name" value="Ninja_fam"/>
</dbReference>
<dbReference type="Pfam" id="PF16135">
    <property type="entry name" value="TDBD"/>
    <property type="match status" value="1"/>
</dbReference>
<evidence type="ECO:0000313" key="9">
    <source>
        <dbReference type="EMBL" id="URE32321.1"/>
    </source>
</evidence>
<dbReference type="PANTHER" id="PTHR31413:SF49">
    <property type="entry name" value="NINJA-FAMILY PROTEIN MODD"/>
    <property type="match status" value="1"/>
</dbReference>
<dbReference type="GO" id="GO:0045892">
    <property type="term" value="P:negative regulation of DNA-templated transcription"/>
    <property type="evidence" value="ECO:0007669"/>
    <property type="project" value="TreeGrafter"/>
</dbReference>
<dbReference type="GO" id="GO:0005634">
    <property type="term" value="C:nucleus"/>
    <property type="evidence" value="ECO:0007669"/>
    <property type="project" value="UniProtKB-SubCell"/>
</dbReference>
<evidence type="ECO:0000256" key="4">
    <source>
        <dbReference type="RuleBase" id="RU369029"/>
    </source>
</evidence>
<feature type="domain" description="Tify" evidence="8">
    <location>
        <begin position="297"/>
        <end position="331"/>
    </location>
</feature>
<evidence type="ECO:0000256" key="6">
    <source>
        <dbReference type="SAM" id="MobiDB-lite"/>
    </source>
</evidence>
<evidence type="ECO:0000259" key="8">
    <source>
        <dbReference type="Pfam" id="PF16135"/>
    </source>
</evidence>
<keyword evidence="3 4" id="KW-0539">Nucleus</keyword>
<dbReference type="Pfam" id="PF07897">
    <property type="entry name" value="EAR"/>
    <property type="match status" value="1"/>
</dbReference>
<gene>
    <name evidence="9" type="ORF">MUK42_06698</name>
</gene>
<protein>
    <recommendedName>
        <fullName evidence="4">Ninja-family protein</fullName>
    </recommendedName>
    <alternativeName>
        <fullName evidence="4">ABI-binding protein</fullName>
    </alternativeName>
</protein>
<keyword evidence="5" id="KW-0175">Coiled coil</keyword>
<accession>A0A9E7HDA8</accession>
<comment type="similarity">
    <text evidence="2 4">Belongs to the Ninja family.</text>
</comment>
<comment type="subcellular location">
    <subcellularLocation>
        <location evidence="1 4">Nucleus</location>
    </subcellularLocation>
</comment>
<feature type="compositionally biased region" description="Gly residues" evidence="6">
    <location>
        <begin position="21"/>
        <end position="37"/>
    </location>
</feature>
<evidence type="ECO:0000256" key="2">
    <source>
        <dbReference type="ARBA" id="ARBA00006081"/>
    </source>
</evidence>
<evidence type="ECO:0000256" key="5">
    <source>
        <dbReference type="SAM" id="Coils"/>
    </source>
</evidence>
<dbReference type="Pfam" id="PF16136">
    <property type="entry name" value="NLS_NINJA_AFP"/>
    <property type="match status" value="1"/>
</dbReference>
<dbReference type="OrthoDB" id="667358at2759"/>
<dbReference type="GO" id="GO:0007165">
    <property type="term" value="P:signal transduction"/>
    <property type="evidence" value="ECO:0007669"/>
    <property type="project" value="InterPro"/>
</dbReference>
<dbReference type="AlphaFoldDB" id="A0A9E7HDA8"/>
<name>A0A9E7HDA8_9LILI</name>
<evidence type="ECO:0000259" key="7">
    <source>
        <dbReference type="Pfam" id="PF07897"/>
    </source>
</evidence>
<feature type="region of interest" description="Disordered" evidence="6">
    <location>
        <begin position="18"/>
        <end position="39"/>
    </location>
</feature>
<feature type="compositionally biased region" description="Low complexity" evidence="6">
    <location>
        <begin position="171"/>
        <end position="192"/>
    </location>
</feature>
<feature type="region of interest" description="Disordered" evidence="6">
    <location>
        <begin position="171"/>
        <end position="210"/>
    </location>
</feature>
<feature type="compositionally biased region" description="Polar residues" evidence="6">
    <location>
        <begin position="193"/>
        <end position="205"/>
    </location>
</feature>
<dbReference type="Proteomes" id="UP001055439">
    <property type="component" value="Chromosome 8"/>
</dbReference>
<evidence type="ECO:0000256" key="1">
    <source>
        <dbReference type="ARBA" id="ARBA00004123"/>
    </source>
</evidence>
<dbReference type="InterPro" id="IPR032310">
    <property type="entry name" value="NLS_NINJA_AFP-like"/>
</dbReference>
<reference evidence="9" key="1">
    <citation type="submission" date="2022-05" db="EMBL/GenBank/DDBJ databases">
        <title>The Musa troglodytarum L. genome provides insights into the mechanism of non-climacteric behaviour and enrichment of carotenoids.</title>
        <authorList>
            <person name="Wang J."/>
        </authorList>
    </citation>
    <scope>NUCLEOTIDE SEQUENCE</scope>
    <source>
        <tissue evidence="9">Leaf</tissue>
    </source>
</reference>
<evidence type="ECO:0000313" key="10">
    <source>
        <dbReference type="Proteomes" id="UP001055439"/>
    </source>
</evidence>
<dbReference type="InterPro" id="IPR012463">
    <property type="entry name" value="Ninja_motif"/>
</dbReference>